<reference evidence="1 2" key="1">
    <citation type="submission" date="2014-03" db="EMBL/GenBank/DDBJ databases">
        <title>Draft genome of the hookworm Oesophagostomum dentatum.</title>
        <authorList>
            <person name="Mitreva M."/>
        </authorList>
    </citation>
    <scope>NUCLEOTIDE SEQUENCE [LARGE SCALE GENOMIC DNA]</scope>
    <source>
        <strain evidence="1 2">OD-Hann</strain>
    </source>
</reference>
<dbReference type="EMBL" id="KN550305">
    <property type="protein sequence ID" value="KHJ94499.1"/>
    <property type="molecule type" value="Genomic_DNA"/>
</dbReference>
<protein>
    <submittedName>
        <fullName evidence="1">Uncharacterized protein</fullName>
    </submittedName>
</protein>
<keyword evidence="2" id="KW-1185">Reference proteome</keyword>
<sequence length="316" mass="34266">MLEHCLTKEHVDKVYESGRFFCEKDRAVLCSMLEAIENSATDADRFTKSTSNIGKGTEVVPDTDIGKDALLLASEDISDQPAETVKKTLSRSSATGQVEQSFGGSADITISREKENVNLQKQALLETTGSTSEGSRLCHLTNVNGGVRATALLPRSDPPEGTTAEGDLTVNSSLVRAAYTTFCNCRGAFFAKEMQVWYERGYLCKDLQIFVHRGLIADRITLSELCKRNGEKTPFKFSSPPENVVVYEGFNEFPPGITIKVTDQRLFSCSPEKIASKTSLTKDTGVLPGTINAAPSGEQKVAVVHPLPSETSQGKG</sequence>
<name>A0A0B1TB61_OESDE</name>
<gene>
    <name evidence="1" type="ORF">OESDEN_05571</name>
</gene>
<dbReference type="Proteomes" id="UP000053660">
    <property type="component" value="Unassembled WGS sequence"/>
</dbReference>
<evidence type="ECO:0000313" key="1">
    <source>
        <dbReference type="EMBL" id="KHJ94499.1"/>
    </source>
</evidence>
<organism evidence="1 2">
    <name type="scientific">Oesophagostomum dentatum</name>
    <name type="common">Nodular worm</name>
    <dbReference type="NCBI Taxonomy" id="61180"/>
    <lineage>
        <taxon>Eukaryota</taxon>
        <taxon>Metazoa</taxon>
        <taxon>Ecdysozoa</taxon>
        <taxon>Nematoda</taxon>
        <taxon>Chromadorea</taxon>
        <taxon>Rhabditida</taxon>
        <taxon>Rhabditina</taxon>
        <taxon>Rhabditomorpha</taxon>
        <taxon>Strongyloidea</taxon>
        <taxon>Strongylidae</taxon>
        <taxon>Oesophagostomum</taxon>
    </lineage>
</organism>
<proteinExistence type="predicted"/>
<dbReference type="AlphaFoldDB" id="A0A0B1TB61"/>
<accession>A0A0B1TB61</accession>
<dbReference type="OrthoDB" id="5855048at2759"/>
<evidence type="ECO:0000313" key="2">
    <source>
        <dbReference type="Proteomes" id="UP000053660"/>
    </source>
</evidence>